<dbReference type="GO" id="GO:0043546">
    <property type="term" value="F:molybdopterin cofactor binding"/>
    <property type="evidence" value="ECO:0007669"/>
    <property type="project" value="InterPro"/>
</dbReference>
<keyword evidence="2" id="KW-0479">Metal-binding</keyword>
<dbReference type="SUPFAM" id="SSF53706">
    <property type="entry name" value="Formate dehydrogenase/DMSO reductase, domains 1-3"/>
    <property type="match status" value="1"/>
</dbReference>
<keyword evidence="7" id="KW-1185">Reference proteome</keyword>
<keyword evidence="3" id="KW-0408">Iron</keyword>
<gene>
    <name evidence="6" type="ORF">Thi970DRAFT_03665</name>
</gene>
<dbReference type="OrthoDB" id="9815647at2"/>
<dbReference type="STRING" id="631362.Thi970DRAFT_03665"/>
<dbReference type="Gene3D" id="3.40.228.10">
    <property type="entry name" value="Dimethylsulfoxide Reductase, domain 2"/>
    <property type="match status" value="1"/>
</dbReference>
<dbReference type="InterPro" id="IPR006963">
    <property type="entry name" value="Mopterin_OxRdtase_4Fe-4S_dom"/>
</dbReference>
<dbReference type="InterPro" id="IPR009010">
    <property type="entry name" value="Asp_de-COase-like_dom_sf"/>
</dbReference>
<dbReference type="GO" id="GO:0046872">
    <property type="term" value="F:metal ion binding"/>
    <property type="evidence" value="ECO:0007669"/>
    <property type="project" value="UniProtKB-KW"/>
</dbReference>
<dbReference type="InterPro" id="IPR006656">
    <property type="entry name" value="Mopterin_OxRdtase"/>
</dbReference>
<evidence type="ECO:0000313" key="6">
    <source>
        <dbReference type="EMBL" id="EIC20053.1"/>
    </source>
</evidence>
<proteinExistence type="inferred from homology"/>
<dbReference type="Pfam" id="PF00384">
    <property type="entry name" value="Molybdopterin"/>
    <property type="match status" value="1"/>
</dbReference>
<reference evidence="6 7" key="2">
    <citation type="submission" date="2011-11" db="EMBL/GenBank/DDBJ databases">
        <authorList>
            <consortium name="US DOE Joint Genome Institute"/>
            <person name="Lucas S."/>
            <person name="Han J."/>
            <person name="Lapidus A."/>
            <person name="Cheng J.-F."/>
            <person name="Goodwin L."/>
            <person name="Pitluck S."/>
            <person name="Peters L."/>
            <person name="Ovchinnikova G."/>
            <person name="Zhang X."/>
            <person name="Detter J.C."/>
            <person name="Han C."/>
            <person name="Tapia R."/>
            <person name="Land M."/>
            <person name="Hauser L."/>
            <person name="Kyrpides N."/>
            <person name="Ivanova N."/>
            <person name="Pagani I."/>
            <person name="Vogl K."/>
            <person name="Liu Z."/>
            <person name="Overmann J."/>
            <person name="Frigaard N.-U."/>
            <person name="Bryant D."/>
            <person name="Woyke T."/>
        </authorList>
    </citation>
    <scope>NUCLEOTIDE SEQUENCE [LARGE SCALE GENOMIC DNA]</scope>
    <source>
        <strain evidence="6 7">970</strain>
    </source>
</reference>
<sequence>MSRTVEATCPLCEACCGLLFTLEGDQVTRVRGDRDDPLSCGFMCTKGAALPELHADPDRLRRPLRRTATGWEELDWPAALDFAAAGLRAVKQAHGPDAVAVYRGNPNAHSLGLLLFGHGVIRALGTHNLYSATSMDQLPHMLVALRMYGHQLLMPVPDLDRTGFLLILGANPLASNGSTMTSPAVGQRLRAIQQRGGRVVVVDPRRTRTAELADQHLFIRPSRDALLLAALLQVIFAERLERLGRLGAFVNGLDAVRAAVAPFTPARVAERIGIAAEVITALAREFAAAQTAVVYGRIGTSVQAHGVLCQWLIQLLNLVTGNLDHPGGNLFSSPAVDPIGILRLSKQGTVGRWHSRVRGLPEICGELPVAVLAEEMQTPGAGQVRALLTVAGNPALSMPGGAALDRALAGLDFMVSVDFYRNETSRHADIILPPVSPLEREHYDLVFNFLAIRNVAKWSTPVLAPPAGALGDWEILSGLHRRLAENWRQRAMAAFLGRLGPRRLLALALHVEARGAGLLPFSKRLTLRRLEAAVHGVDLGPLVPRLPDRLCTKDQRIDAAPADFIKELARLDASGETPAAAGLDLQLIGRRSLRSNNSWMHNLPRLMAGADRCTLLMHPADAAARGLSQGALVRVRSAYGVVEVTLDITETMMPGVVSLPHGYGHDREGAELSVAAARPGVNVNRLIDPRAIDPLGTTSVLTGTAVAVSANLSTALYVNDA</sequence>
<evidence type="ECO:0000256" key="4">
    <source>
        <dbReference type="ARBA" id="ARBA00023014"/>
    </source>
</evidence>
<dbReference type="PANTHER" id="PTHR43742">
    <property type="entry name" value="TRIMETHYLAMINE-N-OXIDE REDUCTASE"/>
    <property type="match status" value="1"/>
</dbReference>
<comment type="similarity">
    <text evidence="1">Belongs to the prokaryotic molybdopterin-containing oxidoreductase family.</text>
</comment>
<evidence type="ECO:0000259" key="5">
    <source>
        <dbReference type="PROSITE" id="PS51669"/>
    </source>
</evidence>
<dbReference type="Gene3D" id="2.20.25.90">
    <property type="entry name" value="ADC-like domains"/>
    <property type="match status" value="1"/>
</dbReference>
<dbReference type="EMBL" id="JH603170">
    <property type="protein sequence ID" value="EIC20053.1"/>
    <property type="molecule type" value="Genomic_DNA"/>
</dbReference>
<evidence type="ECO:0000313" key="7">
    <source>
        <dbReference type="Proteomes" id="UP000002964"/>
    </source>
</evidence>
<dbReference type="eggNOG" id="COG0243">
    <property type="taxonomic scope" value="Bacteria"/>
</dbReference>
<dbReference type="HOGENOM" id="CLU_000422_13_3_6"/>
<reference evidence="7" key="1">
    <citation type="submission" date="2011-06" db="EMBL/GenBank/DDBJ databases">
        <authorList>
            <consortium name="US DOE Joint Genome Institute (JGI-PGF)"/>
            <person name="Lucas S."/>
            <person name="Han J."/>
            <person name="Lapidus A."/>
            <person name="Cheng J.-F."/>
            <person name="Goodwin L."/>
            <person name="Pitluck S."/>
            <person name="Peters L."/>
            <person name="Land M.L."/>
            <person name="Hauser L."/>
            <person name="Vogl K."/>
            <person name="Liu Z."/>
            <person name="Overmann J."/>
            <person name="Frigaard N.-U."/>
            <person name="Bryant D.A."/>
            <person name="Woyke T.J."/>
        </authorList>
    </citation>
    <scope>NUCLEOTIDE SEQUENCE [LARGE SCALE GENOMIC DNA]</scope>
    <source>
        <strain evidence="7">970</strain>
    </source>
</reference>
<dbReference type="Gene3D" id="2.40.40.20">
    <property type="match status" value="1"/>
</dbReference>
<dbReference type="GO" id="GO:0051536">
    <property type="term" value="F:iron-sulfur cluster binding"/>
    <property type="evidence" value="ECO:0007669"/>
    <property type="project" value="UniProtKB-KW"/>
</dbReference>
<dbReference type="Pfam" id="PF04879">
    <property type="entry name" value="Molybdop_Fe4S4"/>
    <property type="match status" value="1"/>
</dbReference>
<dbReference type="InterPro" id="IPR050612">
    <property type="entry name" value="Prok_Mopterin_Oxidored"/>
</dbReference>
<dbReference type="SUPFAM" id="SSF50692">
    <property type="entry name" value="ADC-like"/>
    <property type="match status" value="1"/>
</dbReference>
<name>H8Z3R4_9GAMM</name>
<feature type="domain" description="4Fe-4S Mo/W bis-MGD-type" evidence="5">
    <location>
        <begin position="2"/>
        <end position="58"/>
    </location>
</feature>
<dbReference type="GO" id="GO:0016491">
    <property type="term" value="F:oxidoreductase activity"/>
    <property type="evidence" value="ECO:0007669"/>
    <property type="project" value="InterPro"/>
</dbReference>
<dbReference type="Gene3D" id="3.40.50.740">
    <property type="match status" value="1"/>
</dbReference>
<dbReference type="AlphaFoldDB" id="H8Z3R4"/>
<dbReference type="RefSeq" id="WP_009150456.1">
    <property type="nucleotide sequence ID" value="NZ_CP121471.1"/>
</dbReference>
<dbReference type="SMART" id="SM00926">
    <property type="entry name" value="Molybdop_Fe4S4"/>
    <property type="match status" value="1"/>
</dbReference>
<evidence type="ECO:0000256" key="1">
    <source>
        <dbReference type="ARBA" id="ARBA00010312"/>
    </source>
</evidence>
<evidence type="ECO:0000256" key="3">
    <source>
        <dbReference type="ARBA" id="ARBA00023004"/>
    </source>
</evidence>
<organism evidence="6 7">
    <name type="scientific">Thiorhodovibrio frisius</name>
    <dbReference type="NCBI Taxonomy" id="631362"/>
    <lineage>
        <taxon>Bacteria</taxon>
        <taxon>Pseudomonadati</taxon>
        <taxon>Pseudomonadota</taxon>
        <taxon>Gammaproteobacteria</taxon>
        <taxon>Chromatiales</taxon>
        <taxon>Chromatiaceae</taxon>
        <taxon>Thiorhodovibrio</taxon>
    </lineage>
</organism>
<evidence type="ECO:0000256" key="2">
    <source>
        <dbReference type="ARBA" id="ARBA00022723"/>
    </source>
</evidence>
<dbReference type="PANTHER" id="PTHR43742:SF2">
    <property type="entry name" value="ASSIMILATORY NITRATE REDUCTASE CATALYTIC SUBUNIT"/>
    <property type="match status" value="1"/>
</dbReference>
<dbReference type="Proteomes" id="UP000002964">
    <property type="component" value="Unassembled WGS sequence"/>
</dbReference>
<protein>
    <submittedName>
        <fullName evidence="6">Anaerobic dehydrogenase, typically selenocysteine-containing</fullName>
    </submittedName>
</protein>
<dbReference type="InterPro" id="IPR006657">
    <property type="entry name" value="MoPterin_dinucl-bd_dom"/>
</dbReference>
<accession>H8Z3R4</accession>
<dbReference type="Pfam" id="PF01568">
    <property type="entry name" value="Molydop_binding"/>
    <property type="match status" value="1"/>
</dbReference>
<dbReference type="PROSITE" id="PS51669">
    <property type="entry name" value="4FE4S_MOW_BIS_MGD"/>
    <property type="match status" value="1"/>
</dbReference>
<keyword evidence="4" id="KW-0411">Iron-sulfur</keyword>